<name>A0A8T1SF95_CHESE</name>
<evidence type="ECO:0000313" key="1">
    <source>
        <dbReference type="EMBL" id="KAG6927639.1"/>
    </source>
</evidence>
<feature type="non-terminal residue" evidence="1">
    <location>
        <position position="108"/>
    </location>
</feature>
<sequence>DILETLPDPFFLSSTDEAKVLVDAAYKYERDRSKAAFRKKGISPSDILRHLKEPVAGTRSAIRAADYMETTLSLLKKKLLRMVKGEFNITDVLSRKQKEIITKATGCD</sequence>
<reference evidence="1 2" key="1">
    <citation type="journal article" date="2020" name="G3 (Bethesda)">
        <title>Draft Genome of the Common Snapping Turtle, Chelydra serpentina, a Model for Phenotypic Plasticity in Reptiles.</title>
        <authorList>
            <person name="Das D."/>
            <person name="Singh S.K."/>
            <person name="Bierstedt J."/>
            <person name="Erickson A."/>
            <person name="Galli G.L.J."/>
            <person name="Crossley D.A. 2nd"/>
            <person name="Rhen T."/>
        </authorList>
    </citation>
    <scope>NUCLEOTIDE SEQUENCE [LARGE SCALE GENOMIC DNA]</scope>
    <source>
        <strain evidence="1">KW</strain>
    </source>
</reference>
<accession>A0A8T1SF95</accession>
<gene>
    <name evidence="1" type="ORF">G0U57_009466</name>
</gene>
<organism evidence="1 2">
    <name type="scientific">Chelydra serpentina</name>
    <name type="common">Snapping turtle</name>
    <name type="synonym">Testudo serpentina</name>
    <dbReference type="NCBI Taxonomy" id="8475"/>
    <lineage>
        <taxon>Eukaryota</taxon>
        <taxon>Metazoa</taxon>
        <taxon>Chordata</taxon>
        <taxon>Craniata</taxon>
        <taxon>Vertebrata</taxon>
        <taxon>Euteleostomi</taxon>
        <taxon>Archelosauria</taxon>
        <taxon>Testudinata</taxon>
        <taxon>Testudines</taxon>
        <taxon>Cryptodira</taxon>
        <taxon>Durocryptodira</taxon>
        <taxon>Americhelydia</taxon>
        <taxon>Chelydroidea</taxon>
        <taxon>Chelydridae</taxon>
        <taxon>Chelydra</taxon>
    </lineage>
</organism>
<protein>
    <submittedName>
        <fullName evidence="1">Myeloperoxidase</fullName>
    </submittedName>
</protein>
<feature type="non-terminal residue" evidence="1">
    <location>
        <position position="1"/>
    </location>
</feature>
<dbReference type="AlphaFoldDB" id="A0A8T1SF95"/>
<dbReference type="EMBL" id="JAHGAV010000246">
    <property type="protein sequence ID" value="KAG6927639.1"/>
    <property type="molecule type" value="Genomic_DNA"/>
</dbReference>
<evidence type="ECO:0000313" key="2">
    <source>
        <dbReference type="Proteomes" id="UP000765507"/>
    </source>
</evidence>
<keyword evidence="2" id="KW-1185">Reference proteome</keyword>
<proteinExistence type="predicted"/>
<dbReference type="OrthoDB" id="823504at2759"/>
<dbReference type="Proteomes" id="UP000765507">
    <property type="component" value="Unassembled WGS sequence"/>
</dbReference>
<comment type="caution">
    <text evidence="1">The sequence shown here is derived from an EMBL/GenBank/DDBJ whole genome shotgun (WGS) entry which is preliminary data.</text>
</comment>